<feature type="repeat" description="PPR" evidence="3">
    <location>
        <begin position="300"/>
        <end position="334"/>
    </location>
</feature>
<dbReference type="PANTHER" id="PTHR47926">
    <property type="entry name" value="PENTATRICOPEPTIDE REPEAT-CONTAINING PROTEIN"/>
    <property type="match status" value="1"/>
</dbReference>
<comment type="similarity">
    <text evidence="2">Belongs to the PPR family. PCMP-E subfamily.</text>
</comment>
<dbReference type="FunFam" id="1.25.40.10:FF:000090">
    <property type="entry name" value="Pentatricopeptide repeat-containing protein, chloroplastic"/>
    <property type="match status" value="1"/>
</dbReference>
<feature type="repeat" description="PPR" evidence="3">
    <location>
        <begin position="438"/>
        <end position="472"/>
    </location>
</feature>
<dbReference type="Pfam" id="PF01535">
    <property type="entry name" value="PPR"/>
    <property type="match status" value="3"/>
</dbReference>
<dbReference type="Pfam" id="PF13041">
    <property type="entry name" value="PPR_2"/>
    <property type="match status" value="3"/>
</dbReference>
<dbReference type="EMBL" id="SZYD01002181">
    <property type="protein sequence ID" value="KAC9845606.1"/>
    <property type="molecule type" value="Genomic_DNA"/>
</dbReference>
<dbReference type="InterPro" id="IPR046960">
    <property type="entry name" value="PPR_At4g14850-like_plant"/>
</dbReference>
<sequence>MNTKLSTLVRTGFYTEALCLFSNLHFQSNPINQFTFPFVLKACSKLQLISNGEILHAHVTKTGFYSDIYTATSLINMYMKFQFLHSALKVFDEITEPNTTLVNAVISGYSHNGNYKKSFDVFKRFNVYKLRPDSVTIACLLSGCDVSFKDGQQVHCWAVKIGVETDIYVATSLITMYSNCKQPMTASVVFKRIDRKTVACYNAFLTGLLQNQIPELVFKVFKEMLHLSGQSPNPVTFVSLLSACSDIKNLKSGLQIHGFLVKVGLVLDLIAGTALLDMYSKCGYWHWAYDVFKELCNIRSLITWNSMISGMMLNGESENAIDLFMMIESNSLKPDSATWNIMINGLSNLGKPDEAFLFFRRMQSTGEPASMKSLTSLLSACASISSLTSGKQIHGYVIRTNMNQDVFVASAIINMYMKCGRSSCAFLVFDQFEIKPKDPVIWNTMISGYGRNGETEAAFDMFEWMQKDSVKPNSSTFKCILSVCSHTGKLEKCLEVLGLMKCYNVVPTSEHYACLVDIMGRSGNIEEARGLLSTNLEVSGSILDSLIGACNFHSDVPTGEEMARKLADLDPENTTPFVILSNIYARVGRWKDAEDLRDEMDRKGLKKISGLSSLSP</sequence>
<dbReference type="GO" id="GO:0003723">
    <property type="term" value="F:RNA binding"/>
    <property type="evidence" value="ECO:0007669"/>
    <property type="project" value="InterPro"/>
</dbReference>
<feature type="repeat" description="PPR" evidence="3">
    <location>
        <begin position="98"/>
        <end position="132"/>
    </location>
</feature>
<keyword evidence="5" id="KW-1185">Reference proteome</keyword>
<dbReference type="PANTHER" id="PTHR47926:SF424">
    <property type="entry name" value="PENTACOTRIPEPTIDE-REPEAT REGION OF PRORP DOMAIN-CONTAINING PROTEIN"/>
    <property type="match status" value="1"/>
</dbReference>
<accession>A0A5N6L9W6</accession>
<dbReference type="PROSITE" id="PS51375">
    <property type="entry name" value="PPR"/>
    <property type="match status" value="6"/>
</dbReference>
<dbReference type="InterPro" id="IPR046848">
    <property type="entry name" value="E_motif"/>
</dbReference>
<dbReference type="FunFam" id="1.25.40.10:FF:000196">
    <property type="entry name" value="Pentatricopeptide repeat-containing protein At4g14850"/>
    <property type="match status" value="1"/>
</dbReference>
<dbReference type="GO" id="GO:0009451">
    <property type="term" value="P:RNA modification"/>
    <property type="evidence" value="ECO:0007669"/>
    <property type="project" value="InterPro"/>
</dbReference>
<dbReference type="InterPro" id="IPR002885">
    <property type="entry name" value="PPR_rpt"/>
</dbReference>
<organism evidence="4 5">
    <name type="scientific">Mikania micrantha</name>
    <name type="common">bitter vine</name>
    <dbReference type="NCBI Taxonomy" id="192012"/>
    <lineage>
        <taxon>Eukaryota</taxon>
        <taxon>Viridiplantae</taxon>
        <taxon>Streptophyta</taxon>
        <taxon>Embryophyta</taxon>
        <taxon>Tracheophyta</taxon>
        <taxon>Spermatophyta</taxon>
        <taxon>Magnoliopsida</taxon>
        <taxon>eudicotyledons</taxon>
        <taxon>Gunneridae</taxon>
        <taxon>Pentapetalae</taxon>
        <taxon>asterids</taxon>
        <taxon>campanulids</taxon>
        <taxon>Asterales</taxon>
        <taxon>Asteraceae</taxon>
        <taxon>Asteroideae</taxon>
        <taxon>Heliantheae alliance</taxon>
        <taxon>Eupatorieae</taxon>
        <taxon>Mikania</taxon>
    </lineage>
</organism>
<evidence type="ECO:0000313" key="4">
    <source>
        <dbReference type="EMBL" id="KAC9845606.1"/>
    </source>
</evidence>
<dbReference type="Pfam" id="PF20431">
    <property type="entry name" value="E_motif"/>
    <property type="match status" value="1"/>
</dbReference>
<proteinExistence type="inferred from homology"/>
<evidence type="ECO:0000256" key="1">
    <source>
        <dbReference type="ARBA" id="ARBA00022737"/>
    </source>
</evidence>
<dbReference type="NCBIfam" id="TIGR00756">
    <property type="entry name" value="PPR"/>
    <property type="match status" value="5"/>
</dbReference>
<evidence type="ECO:0008006" key="6">
    <source>
        <dbReference type="Google" id="ProtNLM"/>
    </source>
</evidence>
<feature type="repeat" description="PPR" evidence="3">
    <location>
        <begin position="335"/>
        <end position="369"/>
    </location>
</feature>
<keyword evidence="1" id="KW-0677">Repeat</keyword>
<dbReference type="Gene3D" id="1.25.40.10">
    <property type="entry name" value="Tetratricopeptide repeat domain"/>
    <property type="match status" value="5"/>
</dbReference>
<reference evidence="4 5" key="1">
    <citation type="submission" date="2019-05" db="EMBL/GenBank/DDBJ databases">
        <title>Mikania micrantha, genome provides insights into the molecular mechanism of rapid growth.</title>
        <authorList>
            <person name="Liu B."/>
        </authorList>
    </citation>
    <scope>NUCLEOTIDE SEQUENCE [LARGE SCALE GENOMIC DNA]</scope>
    <source>
        <strain evidence="4">NLD-2019</strain>
        <tissue evidence="4">Leaf</tissue>
    </source>
</reference>
<evidence type="ECO:0000313" key="5">
    <source>
        <dbReference type="Proteomes" id="UP000326396"/>
    </source>
</evidence>
<feature type="repeat" description="PPR" evidence="3">
    <location>
        <begin position="473"/>
        <end position="507"/>
    </location>
</feature>
<feature type="repeat" description="PPR" evidence="3">
    <location>
        <begin position="573"/>
        <end position="607"/>
    </location>
</feature>
<name>A0A5N6L9W6_9ASTR</name>
<evidence type="ECO:0000256" key="2">
    <source>
        <dbReference type="ARBA" id="ARBA00061659"/>
    </source>
</evidence>
<comment type="caution">
    <text evidence="4">The sequence shown here is derived from an EMBL/GenBank/DDBJ whole genome shotgun (WGS) entry which is preliminary data.</text>
</comment>
<dbReference type="Proteomes" id="UP000326396">
    <property type="component" value="Unassembled WGS sequence"/>
</dbReference>
<gene>
    <name evidence="4" type="ORF">E3N88_45183</name>
</gene>
<evidence type="ECO:0000256" key="3">
    <source>
        <dbReference type="PROSITE-ProRule" id="PRU00708"/>
    </source>
</evidence>
<dbReference type="InterPro" id="IPR011990">
    <property type="entry name" value="TPR-like_helical_dom_sf"/>
</dbReference>
<dbReference type="AlphaFoldDB" id="A0A5N6L9W6"/>
<dbReference type="OrthoDB" id="185373at2759"/>
<protein>
    <recommendedName>
        <fullName evidence="6">Pentacotripeptide-repeat region of PRORP domain-containing protein</fullName>
    </recommendedName>
</protein>
<dbReference type="SUPFAM" id="SSF48452">
    <property type="entry name" value="TPR-like"/>
    <property type="match status" value="1"/>
</dbReference>
<dbReference type="FunFam" id="1.25.40.10:FF:000682">
    <property type="entry name" value="Pentatricopeptide repeat-containing protein At3g16610"/>
    <property type="match status" value="1"/>
</dbReference>